<evidence type="ECO:0000256" key="3">
    <source>
        <dbReference type="ARBA" id="ARBA00022927"/>
    </source>
</evidence>
<keyword evidence="2" id="KW-0256">Endoplasmic reticulum</keyword>
<reference evidence="4 5" key="2">
    <citation type="submission" date="2019-01" db="EMBL/GenBank/DDBJ databases">
        <title>The decoding of complex shrimp genome reveals the adaptation for benthos swimmer, frequently molting mechanism and breeding impact on genome.</title>
        <authorList>
            <person name="Sun Y."/>
            <person name="Gao Y."/>
            <person name="Yu Y."/>
        </authorList>
    </citation>
    <scope>NUCLEOTIDE SEQUENCE [LARGE SCALE GENOMIC DNA]</scope>
    <source>
        <tissue evidence="4">Muscle</tissue>
    </source>
</reference>
<evidence type="ECO:0000256" key="1">
    <source>
        <dbReference type="ARBA" id="ARBA00022448"/>
    </source>
</evidence>
<dbReference type="GO" id="GO:0000774">
    <property type="term" value="F:adenyl-nucleotide exchange factor activity"/>
    <property type="evidence" value="ECO:0007669"/>
    <property type="project" value="TreeGrafter"/>
</dbReference>
<dbReference type="InterPro" id="IPR011989">
    <property type="entry name" value="ARM-like"/>
</dbReference>
<gene>
    <name evidence="4" type="ORF">C7M84_015590</name>
</gene>
<dbReference type="GO" id="GO:0015031">
    <property type="term" value="P:protein transport"/>
    <property type="evidence" value="ECO:0007669"/>
    <property type="project" value="UniProtKB-KW"/>
</dbReference>
<dbReference type="EMBL" id="QCYY01002944">
    <property type="protein sequence ID" value="ROT66384.1"/>
    <property type="molecule type" value="Genomic_DNA"/>
</dbReference>
<name>A0A423SQD8_PENVA</name>
<reference evidence="4 5" key="1">
    <citation type="submission" date="2018-04" db="EMBL/GenBank/DDBJ databases">
        <authorList>
            <person name="Zhang X."/>
            <person name="Yuan J."/>
            <person name="Li F."/>
            <person name="Xiang J."/>
        </authorList>
    </citation>
    <scope>NUCLEOTIDE SEQUENCE [LARGE SCALE GENOMIC DNA]</scope>
    <source>
        <tissue evidence="4">Muscle</tissue>
    </source>
</reference>
<accession>A0A423SQD8</accession>
<keyword evidence="3" id="KW-0653">Protein transport</keyword>
<dbReference type="Proteomes" id="UP000283509">
    <property type="component" value="Unassembled WGS sequence"/>
</dbReference>
<evidence type="ECO:0000313" key="4">
    <source>
        <dbReference type="EMBL" id="ROT66384.1"/>
    </source>
</evidence>
<dbReference type="Gene3D" id="1.25.10.10">
    <property type="entry name" value="Leucine-rich Repeat Variant"/>
    <property type="match status" value="1"/>
</dbReference>
<dbReference type="GO" id="GO:0005783">
    <property type="term" value="C:endoplasmic reticulum"/>
    <property type="evidence" value="ECO:0007669"/>
    <property type="project" value="TreeGrafter"/>
</dbReference>
<dbReference type="InterPro" id="IPR050693">
    <property type="entry name" value="Hsp70_NEF-Inhibitors"/>
</dbReference>
<dbReference type="AlphaFoldDB" id="A0A423SQD8"/>
<dbReference type="OrthoDB" id="448649at2759"/>
<evidence type="ECO:0000256" key="2">
    <source>
        <dbReference type="ARBA" id="ARBA00022824"/>
    </source>
</evidence>
<evidence type="ECO:0000313" key="5">
    <source>
        <dbReference type="Proteomes" id="UP000283509"/>
    </source>
</evidence>
<protein>
    <submittedName>
        <fullName evidence="4">Nucleotide exchange factor SIL1</fullName>
    </submittedName>
</protein>
<keyword evidence="5" id="KW-1185">Reference proteome</keyword>
<dbReference type="PANTHER" id="PTHR19316:SF35">
    <property type="entry name" value="NUCLEOTIDE EXCHANGE FACTOR SIL1"/>
    <property type="match status" value="1"/>
</dbReference>
<feature type="non-terminal residue" evidence="4">
    <location>
        <position position="1"/>
    </location>
</feature>
<comment type="caution">
    <text evidence="4">The sequence shown here is derived from an EMBL/GenBank/DDBJ whole genome shotgun (WGS) entry which is preliminary data.</text>
</comment>
<organism evidence="4 5">
    <name type="scientific">Penaeus vannamei</name>
    <name type="common">Whiteleg shrimp</name>
    <name type="synonym">Litopenaeus vannamei</name>
    <dbReference type="NCBI Taxonomy" id="6689"/>
    <lineage>
        <taxon>Eukaryota</taxon>
        <taxon>Metazoa</taxon>
        <taxon>Ecdysozoa</taxon>
        <taxon>Arthropoda</taxon>
        <taxon>Crustacea</taxon>
        <taxon>Multicrustacea</taxon>
        <taxon>Malacostraca</taxon>
        <taxon>Eumalacostraca</taxon>
        <taxon>Eucarida</taxon>
        <taxon>Decapoda</taxon>
        <taxon>Dendrobranchiata</taxon>
        <taxon>Penaeoidea</taxon>
        <taxon>Penaeidae</taxon>
        <taxon>Penaeus</taxon>
    </lineage>
</organism>
<sequence length="183" mass="21011">GFPYGQQVLLQHGGLEILRKVFDRNDWQSLTTQLKIVSLLHDLLVERAQAEGERQQQLSQSKLDEYVVTDGWCPAVSSLLAAASFDRRDRRYDMSAALRSEMPLRPDHDTVDKVIAAMGSMVKVCRYQFHETLPLLRSLAKTYEDLAYKEQFQNDDDGGYALFKSLAEMISRLVQDIREKNEL</sequence>
<keyword evidence="1" id="KW-0813">Transport</keyword>
<proteinExistence type="predicted"/>
<dbReference type="STRING" id="6689.A0A423SQD8"/>
<dbReference type="PANTHER" id="PTHR19316">
    <property type="entry name" value="PROTEIN FOLDING REGULATOR"/>
    <property type="match status" value="1"/>
</dbReference>